<dbReference type="AlphaFoldDB" id="C5KJU8"/>
<dbReference type="RefSeq" id="XP_002783410.1">
    <property type="nucleotide sequence ID" value="XM_002783364.1"/>
</dbReference>
<dbReference type="GeneID" id="9062109"/>
<evidence type="ECO:0000313" key="2">
    <source>
        <dbReference type="Proteomes" id="UP000007800"/>
    </source>
</evidence>
<protein>
    <submittedName>
        <fullName evidence="1">Uncharacterized protein</fullName>
    </submittedName>
</protein>
<dbReference type="InParanoid" id="C5KJU8"/>
<dbReference type="OrthoDB" id="515366at2759"/>
<sequence>MVVSMASLMGDREFSARCSAVFDYDKLNELMRSICCNWEMMNEKDPKVKEMEKKARGRQSAGLVDKDHSMLFIEDGEIHIILAKEEHPEFDFSGAEFNGNVPSARESMDGVQYK</sequence>
<reference evidence="1 2" key="1">
    <citation type="submission" date="2008-07" db="EMBL/GenBank/DDBJ databases">
        <authorList>
            <person name="El-Sayed N."/>
            <person name="Caler E."/>
            <person name="Inman J."/>
            <person name="Amedeo P."/>
            <person name="Hass B."/>
            <person name="Wortman J."/>
        </authorList>
    </citation>
    <scope>NUCLEOTIDE SEQUENCE [LARGE SCALE GENOMIC DNA]</scope>
    <source>
        <strain evidence="2">ATCC 50983 / TXsc</strain>
    </source>
</reference>
<dbReference type="Proteomes" id="UP000007800">
    <property type="component" value="Unassembled WGS sequence"/>
</dbReference>
<accession>C5KJU8</accession>
<dbReference type="EMBL" id="GG673648">
    <property type="protein sequence ID" value="EER15206.1"/>
    <property type="molecule type" value="Genomic_DNA"/>
</dbReference>
<evidence type="ECO:0000313" key="1">
    <source>
        <dbReference type="EMBL" id="EER15206.1"/>
    </source>
</evidence>
<organism evidence="2">
    <name type="scientific">Perkinsus marinus (strain ATCC 50983 / TXsc)</name>
    <dbReference type="NCBI Taxonomy" id="423536"/>
    <lineage>
        <taxon>Eukaryota</taxon>
        <taxon>Sar</taxon>
        <taxon>Alveolata</taxon>
        <taxon>Perkinsozoa</taxon>
        <taxon>Perkinsea</taxon>
        <taxon>Perkinsida</taxon>
        <taxon>Perkinsidae</taxon>
        <taxon>Perkinsus</taxon>
    </lineage>
</organism>
<gene>
    <name evidence="1" type="ORF">Pmar_PMAR006936</name>
</gene>
<name>C5KJU8_PERM5</name>
<keyword evidence="2" id="KW-1185">Reference proteome</keyword>
<proteinExistence type="predicted"/>